<evidence type="ECO:0000313" key="2">
    <source>
        <dbReference type="Proteomes" id="UP000076532"/>
    </source>
</evidence>
<accession>A0A166R000</accession>
<dbReference type="EMBL" id="KV417507">
    <property type="protein sequence ID" value="KZP27749.1"/>
    <property type="molecule type" value="Genomic_DNA"/>
</dbReference>
<name>A0A166R000_9AGAM</name>
<dbReference type="AlphaFoldDB" id="A0A166R000"/>
<gene>
    <name evidence="1" type="ORF">FIBSPDRAFT_886305</name>
</gene>
<organism evidence="1 2">
    <name type="scientific">Athelia psychrophila</name>
    <dbReference type="NCBI Taxonomy" id="1759441"/>
    <lineage>
        <taxon>Eukaryota</taxon>
        <taxon>Fungi</taxon>
        <taxon>Dikarya</taxon>
        <taxon>Basidiomycota</taxon>
        <taxon>Agaricomycotina</taxon>
        <taxon>Agaricomycetes</taxon>
        <taxon>Agaricomycetidae</taxon>
        <taxon>Atheliales</taxon>
        <taxon>Atheliaceae</taxon>
        <taxon>Athelia</taxon>
    </lineage>
</organism>
<dbReference type="Proteomes" id="UP000076532">
    <property type="component" value="Unassembled WGS sequence"/>
</dbReference>
<keyword evidence="2" id="KW-1185">Reference proteome</keyword>
<sequence length="137" mass="15682">MLAFFAGANNDIAAPPWTQWTNPTLIFQQPILTFTALFARMATWPLNLAQVKFPVYQPFRPYGILVQDLCGVFLPLLWMLSKLKGECQLQNIPQTYAIVTPDRPLQPVENTCTHKPRPIRQTQVVRVAEIEAMKEEE</sequence>
<evidence type="ECO:0000313" key="1">
    <source>
        <dbReference type="EMBL" id="KZP27749.1"/>
    </source>
</evidence>
<protein>
    <submittedName>
        <fullName evidence="1">Uncharacterized protein</fullName>
    </submittedName>
</protein>
<reference evidence="1 2" key="1">
    <citation type="journal article" date="2016" name="Mol. Biol. Evol.">
        <title>Comparative Genomics of Early-Diverging Mushroom-Forming Fungi Provides Insights into the Origins of Lignocellulose Decay Capabilities.</title>
        <authorList>
            <person name="Nagy L.G."/>
            <person name="Riley R."/>
            <person name="Tritt A."/>
            <person name="Adam C."/>
            <person name="Daum C."/>
            <person name="Floudas D."/>
            <person name="Sun H."/>
            <person name="Yadav J.S."/>
            <person name="Pangilinan J."/>
            <person name="Larsson K.H."/>
            <person name="Matsuura K."/>
            <person name="Barry K."/>
            <person name="Labutti K."/>
            <person name="Kuo R."/>
            <person name="Ohm R.A."/>
            <person name="Bhattacharya S.S."/>
            <person name="Shirouzu T."/>
            <person name="Yoshinaga Y."/>
            <person name="Martin F.M."/>
            <person name="Grigoriev I.V."/>
            <person name="Hibbett D.S."/>
        </authorList>
    </citation>
    <scope>NUCLEOTIDE SEQUENCE [LARGE SCALE GENOMIC DNA]</scope>
    <source>
        <strain evidence="1 2">CBS 109695</strain>
    </source>
</reference>
<proteinExistence type="predicted"/>